<organism evidence="5 6">
    <name type="scientific">Paenibacillus farraposensis</name>
    <dbReference type="NCBI Taxonomy" id="2807095"/>
    <lineage>
        <taxon>Bacteria</taxon>
        <taxon>Bacillati</taxon>
        <taxon>Bacillota</taxon>
        <taxon>Bacilli</taxon>
        <taxon>Bacillales</taxon>
        <taxon>Paenibacillaceae</taxon>
        <taxon>Paenibacillus</taxon>
    </lineage>
</organism>
<dbReference type="InterPro" id="IPR050991">
    <property type="entry name" value="ECM_Regulatory_Proteins"/>
</dbReference>
<dbReference type="Pfam" id="PF00395">
    <property type="entry name" value="SLH"/>
    <property type="match status" value="3"/>
</dbReference>
<feature type="domain" description="Fibronectin type-III" evidence="3">
    <location>
        <begin position="648"/>
        <end position="737"/>
    </location>
</feature>
<evidence type="ECO:0000259" key="4">
    <source>
        <dbReference type="PROSITE" id="PS51272"/>
    </source>
</evidence>
<feature type="domain" description="SLH" evidence="4">
    <location>
        <begin position="1361"/>
        <end position="1424"/>
    </location>
</feature>
<dbReference type="Pfam" id="PF00041">
    <property type="entry name" value="fn3"/>
    <property type="match status" value="3"/>
</dbReference>
<feature type="domain" description="Fibronectin type-III" evidence="3">
    <location>
        <begin position="738"/>
        <end position="829"/>
    </location>
</feature>
<dbReference type="InterPro" id="IPR036116">
    <property type="entry name" value="FN3_sf"/>
</dbReference>
<feature type="region of interest" description="Disordered" evidence="2">
    <location>
        <begin position="1307"/>
        <end position="1337"/>
    </location>
</feature>
<dbReference type="InterPro" id="IPR001119">
    <property type="entry name" value="SLH_dom"/>
</dbReference>
<feature type="domain" description="SLH" evidence="4">
    <location>
        <begin position="1483"/>
        <end position="1543"/>
    </location>
</feature>
<dbReference type="InterPro" id="IPR013783">
    <property type="entry name" value="Ig-like_fold"/>
</dbReference>
<dbReference type="SMART" id="SM00060">
    <property type="entry name" value="FN3"/>
    <property type="match status" value="8"/>
</dbReference>
<dbReference type="RefSeq" id="WP_229523305.1">
    <property type="nucleotide sequence ID" value="NZ_JAFFQR010000018.1"/>
</dbReference>
<dbReference type="InterPro" id="IPR058094">
    <property type="entry name" value="Ig-like_OmpL47-like"/>
</dbReference>
<keyword evidence="1" id="KW-0677">Repeat</keyword>
<evidence type="ECO:0000313" key="6">
    <source>
        <dbReference type="Proteomes" id="UP001597340"/>
    </source>
</evidence>
<dbReference type="PANTHER" id="PTHR46708">
    <property type="entry name" value="TENASCIN"/>
    <property type="match status" value="1"/>
</dbReference>
<evidence type="ECO:0000256" key="1">
    <source>
        <dbReference type="ARBA" id="ARBA00022737"/>
    </source>
</evidence>
<sequence length="1543" mass="168341">MYTINKRKDRKASRWVYVVLAFLITITAIPLFPPEAAAATVAPEIEIMGGPGCSNSLGTQANDNWGNWNATLGHGATNVYSGTGDYHYQCGVGEPTYRYIDLGASIKSDDYRVFIYVLGNFENNMIYVSDSAGSRWEPDGTNLYTWTFTKTLYGRDDYQGKWIEITNDITLKNFRYLHSFGYKSSSRPSSITQFGVRLIPKSKYLPSAPQINVGAAGQTSTGWVKDPVNVWIDGDVAPEGLNYYEYSLNGGAFQRYTGPFTVSDHGINTLYARTVDIKNQTSGLSSGNVRIDKMPPTPPIIATAGNSNDYTLSLQAGTDDYSGLAHTQYRVIGAVNQNWQDYSGPFHINQDGKSTVYARSIDNVGNVSQEVNKEVIIDKKGPTAPVIRASEVGPTVNNVNVAIDSGSDPVNGIKMTQYRLSPEGAWQTYNGVITLSSEGVYDIAARTFNTLDVASPIVTQKVIIDRTKPSTPHITLSKLSSSSAYTNKPVNFEISGSTDTAPIHYEYQINEGAYVPGSSGTLNTSGMVKLAAVAVDAAGNRSAPATTNSFIDMEPPEITVTPDSRDWKEDEVKVGIQYQDQHSGIDLTSMQYKISNSPDTPAAWDTASDTQTKLTLSSEGEWYVHAKVKDRAGNVHETTSKALRIQKAPQPVELTASAIRNTEADLQWTLPSGYTDGYTYTLRNLTTNQVWDVSHPGNSFTDTGLQGGHRYEYEVRSSNHVGGNAYSNRISVLTLPDAPENIQIRTVSRTPTRITAGITPVASADRYHLVATDMNTGQVVFDNNSVTQDVYNLVTDLAPGTVYDISAAAINATGEGAAKHVSFLSLPDSPSGFKDVTVTENAIDLKWNSVTTATYYELQRDKASVYQDVYTEFSDTGLHPGTEYNYAVSAENTSGYGDYTHLGVITLPEQVKTLASVNSDVYSITVGWEDVRGADGYILNVNGDPDVRITRGDNRYTFDGLPAGKPATIRIRAYNRSGIGQDAMIAATTTPVSVVHPTAEDIQEHSAVITWDAVEGATKYKVSINGQDYYSTTTRVLVSGLEGGSNYSFQVSSGNSGGFGPASSGELLTLPPQVGNVKVDELGNGQIRLSWDAAKSTHKYVIVRKDNGEILNTNKTNIVLSNIQPGIIYSFSIQAVNTTGEGDASPVKYRALPGSISEDGMLIKDVTDTGLVATWKEASGADSYNVYKDEVLIGNTSGHVFNVTGLDSSTIYRITVRPINTTGEGKPAQAEAETLPSPNFEFSKTKTTNSEFLIEWESEHKNDIFVLTDDQGVELYRGKDRSYSWNNLKEKKSYTIILWAENSEGKKTKEKQTIGKTSGTSAAGGRGAGGGTNPTPKSVLPIVEQTPDIPKIQTGDVTVNKKSNRFEDIDRTFNKDKINELADKGIIKGTSNNLFEPSRPVTRVEFTSMLVRALNLPNESDVSLSFEDINPSAWYIDPLKTAIKDQVARGFSSMVFAPDRVINREQAAKMTNNVVKSVPQQEVSVYSDTSNIIAWAREDVLGLTEHNLVRGYPDGSFRPKQYITRAEAAEVIYNMLCFKKINK</sequence>
<dbReference type="PROSITE" id="PS50853">
    <property type="entry name" value="FN3"/>
    <property type="match status" value="4"/>
</dbReference>
<feature type="domain" description="Fibronectin type-III" evidence="3">
    <location>
        <begin position="1152"/>
        <end position="1238"/>
    </location>
</feature>
<feature type="compositionally biased region" description="Gly residues" evidence="2">
    <location>
        <begin position="1322"/>
        <end position="1332"/>
    </location>
</feature>
<dbReference type="PANTHER" id="PTHR46708:SF2">
    <property type="entry name" value="FIBRONECTIN TYPE-III DOMAIN-CONTAINING PROTEIN"/>
    <property type="match status" value="1"/>
</dbReference>
<dbReference type="SUPFAM" id="SSF49265">
    <property type="entry name" value="Fibronectin type III"/>
    <property type="match status" value="4"/>
</dbReference>
<dbReference type="InterPro" id="IPR003961">
    <property type="entry name" value="FN3_dom"/>
</dbReference>
<protein>
    <submittedName>
        <fullName evidence="5">Fibronectin type III domain-containing protein</fullName>
    </submittedName>
</protein>
<dbReference type="CDD" id="cd00063">
    <property type="entry name" value="FN3"/>
    <property type="match status" value="6"/>
</dbReference>
<evidence type="ECO:0000256" key="2">
    <source>
        <dbReference type="SAM" id="MobiDB-lite"/>
    </source>
</evidence>
<dbReference type="NCBIfam" id="NF047446">
    <property type="entry name" value="barrel_OmpL47"/>
    <property type="match status" value="1"/>
</dbReference>
<comment type="caution">
    <text evidence="5">The sequence shown here is derived from an EMBL/GenBank/DDBJ whole genome shotgun (WGS) entry which is preliminary data.</text>
</comment>
<feature type="domain" description="Fibronectin type-III" evidence="3">
    <location>
        <begin position="993"/>
        <end position="1073"/>
    </location>
</feature>
<reference evidence="6" key="1">
    <citation type="journal article" date="2019" name="Int. J. Syst. Evol. Microbiol.">
        <title>The Global Catalogue of Microorganisms (GCM) 10K type strain sequencing project: providing services to taxonomists for standard genome sequencing and annotation.</title>
        <authorList>
            <consortium name="The Broad Institute Genomics Platform"/>
            <consortium name="The Broad Institute Genome Sequencing Center for Infectious Disease"/>
            <person name="Wu L."/>
            <person name="Ma J."/>
        </authorList>
    </citation>
    <scope>NUCLEOTIDE SEQUENCE [LARGE SCALE GENOMIC DNA]</scope>
    <source>
        <strain evidence="6">CCM 9147</strain>
    </source>
</reference>
<dbReference type="PROSITE" id="PS51272">
    <property type="entry name" value="SLH"/>
    <property type="match status" value="2"/>
</dbReference>
<name>A0ABW4DJF2_9BACL</name>
<gene>
    <name evidence="5" type="ORF">ACFQ5D_22950</name>
</gene>
<dbReference type="EMBL" id="JBHTNZ010000074">
    <property type="protein sequence ID" value="MFD1464142.1"/>
    <property type="molecule type" value="Genomic_DNA"/>
</dbReference>
<dbReference type="Gene3D" id="2.60.40.10">
    <property type="entry name" value="Immunoglobulins"/>
    <property type="match status" value="7"/>
</dbReference>
<evidence type="ECO:0000259" key="3">
    <source>
        <dbReference type="PROSITE" id="PS50853"/>
    </source>
</evidence>
<proteinExistence type="predicted"/>
<evidence type="ECO:0000313" key="5">
    <source>
        <dbReference type="EMBL" id="MFD1464142.1"/>
    </source>
</evidence>
<dbReference type="Proteomes" id="UP001597340">
    <property type="component" value="Unassembled WGS sequence"/>
</dbReference>
<accession>A0ABW4DJF2</accession>
<keyword evidence="6" id="KW-1185">Reference proteome</keyword>